<dbReference type="InterPro" id="IPR023090">
    <property type="entry name" value="UPF0702_alpha/beta_dom_sf"/>
</dbReference>
<sequence length="252" mass="28541">MKVRYSPQRQNRGITRTDELSILPLIPEHSNKQSTHTGRERMLCMDWIWKSVLLVLIGMILLRIAGRKSISQMSVATTVIMISIGTTIVQPIANHELGKAIGSAAVFIATLLIVEQLQMKYNFFERIMSGRSKVVVEDGKVIIPNLKRMRYTMDQLEMHLRQAGIKSVEDLQTATVEPNGQLGYVLKRHARPVTVGDLEDILRNYTITTKPDTDLQHNFSKQRPTETITSSTDIFEEVIKGDHTHPVSPKLQ</sequence>
<keyword evidence="10" id="KW-1185">Reference proteome</keyword>
<organism evidence="9 10">
    <name type="scientific">Paenibacillus polysaccharolyticus</name>
    <dbReference type="NCBI Taxonomy" id="582692"/>
    <lineage>
        <taxon>Bacteria</taxon>
        <taxon>Bacillati</taxon>
        <taxon>Bacillota</taxon>
        <taxon>Bacilli</taxon>
        <taxon>Bacillales</taxon>
        <taxon>Paenibacillaceae</taxon>
        <taxon>Paenibacillus</taxon>
    </lineage>
</organism>
<feature type="transmembrane region" description="Helical" evidence="7">
    <location>
        <begin position="99"/>
        <end position="117"/>
    </location>
</feature>
<comment type="subcellular location">
    <subcellularLocation>
        <location evidence="1">Cell membrane</location>
        <topology evidence="1">Multi-pass membrane protein</topology>
    </subcellularLocation>
</comment>
<dbReference type="STRING" id="582692.SAMN05720606_101175"/>
<evidence type="ECO:0000256" key="1">
    <source>
        <dbReference type="ARBA" id="ARBA00004651"/>
    </source>
</evidence>
<comment type="similarity">
    <text evidence="2">Belongs to the UPF0702 family.</text>
</comment>
<dbReference type="PANTHER" id="PTHR34582">
    <property type="entry name" value="UPF0702 TRANSMEMBRANE PROTEIN YCAP"/>
    <property type="match status" value="1"/>
</dbReference>
<keyword evidence="6 7" id="KW-0472">Membrane</keyword>
<dbReference type="Pfam" id="PF04239">
    <property type="entry name" value="DUF421"/>
    <property type="match status" value="1"/>
</dbReference>
<keyword evidence="5 7" id="KW-1133">Transmembrane helix</keyword>
<dbReference type="AlphaFoldDB" id="A0A1G5B0G2"/>
<dbReference type="GO" id="GO:0005886">
    <property type="term" value="C:plasma membrane"/>
    <property type="evidence" value="ECO:0007669"/>
    <property type="project" value="UniProtKB-SubCell"/>
</dbReference>
<name>A0A1G5B0G2_9BACL</name>
<feature type="transmembrane region" description="Helical" evidence="7">
    <location>
        <begin position="73"/>
        <end position="93"/>
    </location>
</feature>
<evidence type="ECO:0000256" key="7">
    <source>
        <dbReference type="SAM" id="Phobius"/>
    </source>
</evidence>
<accession>A0A1G5B0G2</accession>
<evidence type="ECO:0000256" key="5">
    <source>
        <dbReference type="ARBA" id="ARBA00022989"/>
    </source>
</evidence>
<dbReference type="PANTHER" id="PTHR34582:SF2">
    <property type="entry name" value="UPF0702 TRANSMEMBRANE PROTEIN YDFR"/>
    <property type="match status" value="1"/>
</dbReference>
<feature type="transmembrane region" description="Helical" evidence="7">
    <location>
        <begin position="47"/>
        <end position="66"/>
    </location>
</feature>
<keyword evidence="4 7" id="KW-0812">Transmembrane</keyword>
<dbReference type="EMBL" id="FMVM01000001">
    <property type="protein sequence ID" value="SCX83560.1"/>
    <property type="molecule type" value="Genomic_DNA"/>
</dbReference>
<reference evidence="10" key="1">
    <citation type="submission" date="2016-10" db="EMBL/GenBank/DDBJ databases">
        <authorList>
            <person name="Varghese N."/>
            <person name="Submissions S."/>
        </authorList>
    </citation>
    <scope>NUCLEOTIDE SEQUENCE [LARGE SCALE GENOMIC DNA]</scope>
    <source>
        <strain evidence="10">BL9</strain>
    </source>
</reference>
<feature type="domain" description="YetF C-terminal" evidence="8">
    <location>
        <begin position="120"/>
        <end position="189"/>
    </location>
</feature>
<evidence type="ECO:0000256" key="3">
    <source>
        <dbReference type="ARBA" id="ARBA00022475"/>
    </source>
</evidence>
<evidence type="ECO:0000256" key="4">
    <source>
        <dbReference type="ARBA" id="ARBA00022692"/>
    </source>
</evidence>
<evidence type="ECO:0000313" key="10">
    <source>
        <dbReference type="Proteomes" id="UP000198538"/>
    </source>
</evidence>
<gene>
    <name evidence="9" type="ORF">SAMN05720606_101175</name>
</gene>
<dbReference type="Gene3D" id="3.30.240.20">
    <property type="entry name" value="bsu07140 like domains"/>
    <property type="match status" value="1"/>
</dbReference>
<proteinExistence type="inferred from homology"/>
<evidence type="ECO:0000256" key="6">
    <source>
        <dbReference type="ARBA" id="ARBA00023136"/>
    </source>
</evidence>
<protein>
    <submittedName>
        <fullName evidence="9">Uncharacterized membrane protein YcaP, DUF421 family</fullName>
    </submittedName>
</protein>
<evidence type="ECO:0000256" key="2">
    <source>
        <dbReference type="ARBA" id="ARBA00006448"/>
    </source>
</evidence>
<keyword evidence="3" id="KW-1003">Cell membrane</keyword>
<dbReference type="Proteomes" id="UP000198538">
    <property type="component" value="Unassembled WGS sequence"/>
</dbReference>
<evidence type="ECO:0000313" key="9">
    <source>
        <dbReference type="EMBL" id="SCX83560.1"/>
    </source>
</evidence>
<evidence type="ECO:0000259" key="8">
    <source>
        <dbReference type="Pfam" id="PF04239"/>
    </source>
</evidence>
<dbReference type="InterPro" id="IPR007353">
    <property type="entry name" value="DUF421"/>
</dbReference>